<dbReference type="EMBL" id="LAZR01007269">
    <property type="protein sequence ID" value="KKM86372.1"/>
    <property type="molecule type" value="Genomic_DNA"/>
</dbReference>
<comment type="caution">
    <text evidence="2">The sequence shown here is derived from an EMBL/GenBank/DDBJ whole genome shotgun (WGS) entry which is preliminary data.</text>
</comment>
<feature type="domain" description="HNH nuclease" evidence="1">
    <location>
        <begin position="59"/>
        <end position="116"/>
    </location>
</feature>
<name>A0A0F9NYQ4_9ZZZZ</name>
<evidence type="ECO:0000259" key="1">
    <source>
        <dbReference type="SMART" id="SM00507"/>
    </source>
</evidence>
<dbReference type="AlphaFoldDB" id="A0A0F9NYQ4"/>
<evidence type="ECO:0000313" key="2">
    <source>
        <dbReference type="EMBL" id="KKM86372.1"/>
    </source>
</evidence>
<proteinExistence type="predicted"/>
<dbReference type="CDD" id="cd00085">
    <property type="entry name" value="HNHc"/>
    <property type="match status" value="1"/>
</dbReference>
<dbReference type="SMART" id="SM00507">
    <property type="entry name" value="HNHc"/>
    <property type="match status" value="1"/>
</dbReference>
<accession>A0A0F9NYQ4</accession>
<feature type="non-terminal residue" evidence="2">
    <location>
        <position position="1"/>
    </location>
</feature>
<dbReference type="InterPro" id="IPR003615">
    <property type="entry name" value="HNH_nuc"/>
</dbReference>
<organism evidence="2">
    <name type="scientific">marine sediment metagenome</name>
    <dbReference type="NCBI Taxonomy" id="412755"/>
    <lineage>
        <taxon>unclassified sequences</taxon>
        <taxon>metagenomes</taxon>
        <taxon>ecological metagenomes</taxon>
    </lineage>
</organism>
<protein>
    <recommendedName>
        <fullName evidence="1">HNH nuclease domain-containing protein</fullName>
    </recommendedName>
</protein>
<gene>
    <name evidence="2" type="ORF">LCGC14_1279730</name>
</gene>
<sequence>YIDGRTSTQYYCIDCGKEVANYNAKRCRECYLKFNTGKSHPNYIDGTGNAPYPPEFNDKLKQKIRRRDNYTCQNCGITEEEHIIVFGKVLGIHHIDYNKFNCKEENLITLCHQCNVRVNFNRGYWKKYFESKSLNRKAV</sequence>
<reference evidence="2" key="1">
    <citation type="journal article" date="2015" name="Nature">
        <title>Complex archaea that bridge the gap between prokaryotes and eukaryotes.</title>
        <authorList>
            <person name="Spang A."/>
            <person name="Saw J.H."/>
            <person name="Jorgensen S.L."/>
            <person name="Zaremba-Niedzwiedzka K."/>
            <person name="Martijn J."/>
            <person name="Lind A.E."/>
            <person name="van Eijk R."/>
            <person name="Schleper C."/>
            <person name="Guy L."/>
            <person name="Ettema T.J."/>
        </authorList>
    </citation>
    <scope>NUCLEOTIDE SEQUENCE</scope>
</reference>